<organism evidence="2 4">
    <name type="scientific">Chitinophaga sancti</name>
    <dbReference type="NCBI Taxonomy" id="1004"/>
    <lineage>
        <taxon>Bacteria</taxon>
        <taxon>Pseudomonadati</taxon>
        <taxon>Bacteroidota</taxon>
        <taxon>Chitinophagia</taxon>
        <taxon>Chitinophagales</taxon>
        <taxon>Chitinophagaceae</taxon>
        <taxon>Chitinophaga</taxon>
    </lineage>
</organism>
<dbReference type="InterPro" id="IPR027843">
    <property type="entry name" value="DUF4440"/>
</dbReference>
<dbReference type="Proteomes" id="UP000183788">
    <property type="component" value="Unassembled WGS sequence"/>
</dbReference>
<reference evidence="3 5" key="2">
    <citation type="submission" date="2023-11" db="EMBL/GenBank/DDBJ databases">
        <title>MicrobeMod: A computational toolkit for identifying prokaryotic methylation and restriction-modification with nanopore sequencing.</title>
        <authorList>
            <person name="Crits-Christoph A."/>
            <person name="Kang S.C."/>
            <person name="Lee H."/>
            <person name="Ostrov N."/>
        </authorList>
    </citation>
    <scope>NUCLEOTIDE SEQUENCE [LARGE SCALE GENOMIC DNA]</scope>
    <source>
        <strain evidence="3 5">ATCC 23090</strain>
    </source>
</reference>
<dbReference type="SUPFAM" id="SSF54427">
    <property type="entry name" value="NTF2-like"/>
    <property type="match status" value="1"/>
</dbReference>
<gene>
    <name evidence="2" type="ORF">SAMN05661012_03393</name>
    <name evidence="3" type="ORF">SR876_01340</name>
</gene>
<dbReference type="STRING" id="1004.SAMN05661012_03393"/>
<dbReference type="RefSeq" id="WP_218164040.1">
    <property type="nucleotide sequence ID" value="NZ_CP139972.1"/>
</dbReference>
<evidence type="ECO:0000313" key="2">
    <source>
        <dbReference type="EMBL" id="SFW67059.1"/>
    </source>
</evidence>
<protein>
    <submittedName>
        <fullName evidence="3">Nuclear transport factor 2 family protein</fullName>
    </submittedName>
</protein>
<dbReference type="EMBL" id="FPIZ01000010">
    <property type="protein sequence ID" value="SFW67059.1"/>
    <property type="molecule type" value="Genomic_DNA"/>
</dbReference>
<dbReference type="InterPro" id="IPR032710">
    <property type="entry name" value="NTF2-like_dom_sf"/>
</dbReference>
<accession>A0A1K1R5C8</accession>
<evidence type="ECO:0000313" key="5">
    <source>
        <dbReference type="Proteomes" id="UP001326715"/>
    </source>
</evidence>
<dbReference type="Gene3D" id="3.10.450.50">
    <property type="match status" value="1"/>
</dbReference>
<dbReference type="Pfam" id="PF14534">
    <property type="entry name" value="DUF4440"/>
    <property type="match status" value="1"/>
</dbReference>
<sequence>MNKVFNIMKDEKTKVWYYKNDEEKQIAEHIIGLEEAALEKWFNGDTSGYAELWSKRSFTYFDAVATSRAENFDDIIPLLKKVEGNLKADSYEVRDPRVQLGKDMAVLTYQLFAKTNLINIDYNCIEVFQKEEDGKWYAIHSTWSVIRPMDVNFSIFKEVV</sequence>
<evidence type="ECO:0000313" key="4">
    <source>
        <dbReference type="Proteomes" id="UP000183788"/>
    </source>
</evidence>
<proteinExistence type="predicted"/>
<reference evidence="2 4" key="1">
    <citation type="submission" date="2016-11" db="EMBL/GenBank/DDBJ databases">
        <authorList>
            <person name="Jaros S."/>
            <person name="Januszkiewicz K."/>
            <person name="Wedrychowicz H."/>
        </authorList>
    </citation>
    <scope>NUCLEOTIDE SEQUENCE [LARGE SCALE GENOMIC DNA]</scope>
    <source>
        <strain evidence="2 4">DSM 784</strain>
    </source>
</reference>
<feature type="domain" description="DUF4440" evidence="1">
    <location>
        <begin position="30"/>
        <end position="136"/>
    </location>
</feature>
<keyword evidence="5" id="KW-1185">Reference proteome</keyword>
<name>A0A1K1R5C8_9BACT</name>
<dbReference type="Proteomes" id="UP001326715">
    <property type="component" value="Chromosome"/>
</dbReference>
<dbReference type="AlphaFoldDB" id="A0A1K1R5C8"/>
<dbReference type="EMBL" id="CP140154">
    <property type="protein sequence ID" value="WQG90125.1"/>
    <property type="molecule type" value="Genomic_DNA"/>
</dbReference>
<evidence type="ECO:0000259" key="1">
    <source>
        <dbReference type="Pfam" id="PF14534"/>
    </source>
</evidence>
<evidence type="ECO:0000313" key="3">
    <source>
        <dbReference type="EMBL" id="WQG90125.1"/>
    </source>
</evidence>